<dbReference type="STRING" id="525257.HMPREF0204_12349"/>
<reference evidence="2 3" key="1">
    <citation type="submission" date="2018-12" db="EMBL/GenBank/DDBJ databases">
        <authorList>
            <consortium name="Pathogen Informatics"/>
        </authorList>
    </citation>
    <scope>NUCLEOTIDE SEQUENCE [LARGE SCALE GENOMIC DNA]</scope>
    <source>
        <strain evidence="2 3">NCTC11432</strain>
    </source>
</reference>
<dbReference type="AlphaFoldDB" id="A0A448B1W0"/>
<proteinExistence type="predicted"/>
<keyword evidence="1" id="KW-1133">Transmembrane helix</keyword>
<sequence>MDTKKNVLEKMSSQELEKYINPNSKFVPQAVQYAYEILQSRGRKFTDEESALIASRTAVLGKKQEITIHPNHTKASNIMYVCGALGIAGFIWAYDPFNSGLSIFVGIATLTFIFGIGYLIGKGNEVAKYVLIVTFILGLFGFSSILKNLFVNPVLGIISIVQTILQIWVIILLVRIPKNSVS</sequence>
<dbReference type="OrthoDB" id="1253310at2"/>
<protein>
    <submittedName>
        <fullName evidence="2">Uncharacterized protein</fullName>
    </submittedName>
</protein>
<name>A0A448B1W0_CHRGE</name>
<feature type="transmembrane region" description="Helical" evidence="1">
    <location>
        <begin position="152"/>
        <end position="174"/>
    </location>
</feature>
<dbReference type="EMBL" id="LR134289">
    <property type="protein sequence ID" value="VEE07348.1"/>
    <property type="molecule type" value="Genomic_DNA"/>
</dbReference>
<feature type="transmembrane region" description="Helical" evidence="1">
    <location>
        <begin position="100"/>
        <end position="119"/>
    </location>
</feature>
<evidence type="ECO:0000256" key="1">
    <source>
        <dbReference type="SAM" id="Phobius"/>
    </source>
</evidence>
<organism evidence="2 3">
    <name type="scientific">Chryseobacterium gleum</name>
    <name type="common">Flavobacterium gleum</name>
    <dbReference type="NCBI Taxonomy" id="250"/>
    <lineage>
        <taxon>Bacteria</taxon>
        <taxon>Pseudomonadati</taxon>
        <taxon>Bacteroidota</taxon>
        <taxon>Flavobacteriia</taxon>
        <taxon>Flavobacteriales</taxon>
        <taxon>Weeksellaceae</taxon>
        <taxon>Chryseobacterium group</taxon>
        <taxon>Chryseobacterium</taxon>
    </lineage>
</organism>
<dbReference type="Proteomes" id="UP000279227">
    <property type="component" value="Chromosome"/>
</dbReference>
<gene>
    <name evidence="2" type="ORF">NCTC11432_02104</name>
</gene>
<evidence type="ECO:0000313" key="3">
    <source>
        <dbReference type="Proteomes" id="UP000279227"/>
    </source>
</evidence>
<keyword evidence="1" id="KW-0472">Membrane</keyword>
<evidence type="ECO:0000313" key="2">
    <source>
        <dbReference type="EMBL" id="VEE07348.1"/>
    </source>
</evidence>
<accession>A0A448B1W0</accession>
<keyword evidence="1" id="KW-0812">Transmembrane</keyword>
<dbReference type="KEGG" id="cgle:NCTC11432_02104"/>
<feature type="transmembrane region" description="Helical" evidence="1">
    <location>
        <begin position="126"/>
        <end position="146"/>
    </location>
</feature>
<feature type="transmembrane region" description="Helical" evidence="1">
    <location>
        <begin position="77"/>
        <end position="94"/>
    </location>
</feature>
<dbReference type="RefSeq" id="WP_002977421.1">
    <property type="nucleotide sequence ID" value="NZ_CP068486.1"/>
</dbReference>
<dbReference type="GeneID" id="93020787"/>